<keyword evidence="2" id="KW-1133">Transmembrane helix</keyword>
<proteinExistence type="predicted"/>
<feature type="compositionally biased region" description="Acidic residues" evidence="1">
    <location>
        <begin position="437"/>
        <end position="454"/>
    </location>
</feature>
<dbReference type="EMBL" id="BAAAZW010000010">
    <property type="protein sequence ID" value="GAA3968027.1"/>
    <property type="molecule type" value="Genomic_DNA"/>
</dbReference>
<feature type="transmembrane region" description="Helical" evidence="2">
    <location>
        <begin position="240"/>
        <end position="261"/>
    </location>
</feature>
<comment type="caution">
    <text evidence="3">The sequence shown here is derived from an EMBL/GenBank/DDBJ whole genome shotgun (WGS) entry which is preliminary data.</text>
</comment>
<feature type="compositionally biased region" description="Acidic residues" evidence="1">
    <location>
        <begin position="415"/>
        <end position="428"/>
    </location>
</feature>
<protein>
    <recommendedName>
        <fullName evidence="5">LGFP repeat protein</fullName>
    </recommendedName>
</protein>
<gene>
    <name evidence="3" type="ORF">GCM10022231_31270</name>
</gene>
<feature type="region of interest" description="Disordered" evidence="1">
    <location>
        <begin position="272"/>
        <end position="338"/>
    </location>
</feature>
<keyword evidence="2" id="KW-0472">Membrane</keyword>
<dbReference type="RefSeq" id="WP_344785441.1">
    <property type="nucleotide sequence ID" value="NZ_BAAAZW010000010.1"/>
</dbReference>
<evidence type="ECO:0008006" key="5">
    <source>
        <dbReference type="Google" id="ProtNLM"/>
    </source>
</evidence>
<name>A0ABP7PM75_9ACTN</name>
<reference evidence="4" key="1">
    <citation type="journal article" date="2019" name="Int. J. Syst. Evol. Microbiol.">
        <title>The Global Catalogue of Microorganisms (GCM) 10K type strain sequencing project: providing services to taxonomists for standard genome sequencing and annotation.</title>
        <authorList>
            <consortium name="The Broad Institute Genomics Platform"/>
            <consortium name="The Broad Institute Genome Sequencing Center for Infectious Disease"/>
            <person name="Wu L."/>
            <person name="Ma J."/>
        </authorList>
    </citation>
    <scope>NUCLEOTIDE SEQUENCE [LARGE SCALE GENOMIC DNA]</scope>
    <source>
        <strain evidence="4">JCM 16923</strain>
    </source>
</reference>
<sequence length="454" mass="46815">MSSVGGRLVRPSIVVIAVVSLLLAALAGAPATRADARTDAAAAIDAYAAQPQHSADLGAPTGEVRSVAGGGAQTFENGTVYYSAETGAHAVLGRIAVRYRAVGGPAAIGFPTGDEQAVGEGRYSEFSAPGGAAIYWSPQTRASLLTGAVLRAWQASGGVEGPFGYPTSDTSYTGRFDEASFAGSEGTQIEWSSTAGLTTVPAELADTMPQMAQAARETVAPSPVADRTRSGDDDQWWQPWWQWLIVAAALLILLIALGLILRLGSKRKAARAHGTDVRSGGAAPGKAAVPAAAASATGARTKTKATTKTKAKTKTKTKAKTKAKGETEIKDKTETTDADHEVVAAAAAEAEPEPAPEPEPVALLSDETALASEIVVAYSSDSDAGLQVAYENNALGGDRSSSDDATHAWLHGAEEREDGETEDEESAEAEEHPAEDVTPEDDSAEDDSAAAERE</sequence>
<dbReference type="Pfam" id="PF08310">
    <property type="entry name" value="LGFP"/>
    <property type="match status" value="2"/>
</dbReference>
<evidence type="ECO:0000313" key="3">
    <source>
        <dbReference type="EMBL" id="GAA3968027.1"/>
    </source>
</evidence>
<organism evidence="3 4">
    <name type="scientific">Gordonia caeni</name>
    <dbReference type="NCBI Taxonomy" id="1007097"/>
    <lineage>
        <taxon>Bacteria</taxon>
        <taxon>Bacillati</taxon>
        <taxon>Actinomycetota</taxon>
        <taxon>Actinomycetes</taxon>
        <taxon>Mycobacteriales</taxon>
        <taxon>Gordoniaceae</taxon>
        <taxon>Gordonia</taxon>
    </lineage>
</organism>
<accession>A0ABP7PM75</accession>
<feature type="compositionally biased region" description="Basic and acidic residues" evidence="1">
    <location>
        <begin position="323"/>
        <end position="338"/>
    </location>
</feature>
<dbReference type="InterPro" id="IPR013207">
    <property type="entry name" value="LGFP"/>
</dbReference>
<evidence type="ECO:0000256" key="2">
    <source>
        <dbReference type="SAM" id="Phobius"/>
    </source>
</evidence>
<keyword evidence="2" id="KW-0812">Transmembrane</keyword>
<feature type="compositionally biased region" description="Low complexity" evidence="1">
    <location>
        <begin position="280"/>
        <end position="300"/>
    </location>
</feature>
<feature type="compositionally biased region" description="Basic residues" evidence="1">
    <location>
        <begin position="301"/>
        <end position="322"/>
    </location>
</feature>
<evidence type="ECO:0000313" key="4">
    <source>
        <dbReference type="Proteomes" id="UP001418444"/>
    </source>
</evidence>
<evidence type="ECO:0000256" key="1">
    <source>
        <dbReference type="SAM" id="MobiDB-lite"/>
    </source>
</evidence>
<keyword evidence="4" id="KW-1185">Reference proteome</keyword>
<dbReference type="Proteomes" id="UP001418444">
    <property type="component" value="Unassembled WGS sequence"/>
</dbReference>
<feature type="region of interest" description="Disordered" evidence="1">
    <location>
        <begin position="394"/>
        <end position="454"/>
    </location>
</feature>